<dbReference type="InterPro" id="IPR016181">
    <property type="entry name" value="Acyl_CoA_acyltransferase"/>
</dbReference>
<keyword evidence="3" id="KW-1185">Reference proteome</keyword>
<name>A0ABQ2B2D1_9MICO</name>
<proteinExistence type="predicted"/>
<feature type="region of interest" description="Disordered" evidence="1">
    <location>
        <begin position="30"/>
        <end position="51"/>
    </location>
</feature>
<gene>
    <name evidence="2" type="ORF">GCM10007368_10030</name>
</gene>
<dbReference type="SUPFAM" id="SSF55729">
    <property type="entry name" value="Acyl-CoA N-acyltransferases (Nat)"/>
    <property type="match status" value="1"/>
</dbReference>
<comment type="caution">
    <text evidence="2">The sequence shown here is derived from an EMBL/GenBank/DDBJ whole genome shotgun (WGS) entry which is preliminary data.</text>
</comment>
<dbReference type="EMBL" id="BMDG01000003">
    <property type="protein sequence ID" value="GGI06211.1"/>
    <property type="molecule type" value="Genomic_DNA"/>
</dbReference>
<dbReference type="Proteomes" id="UP000632535">
    <property type="component" value="Unassembled WGS sequence"/>
</dbReference>
<accession>A0ABQ2B2D1</accession>
<evidence type="ECO:0008006" key="4">
    <source>
        <dbReference type="Google" id="ProtNLM"/>
    </source>
</evidence>
<reference evidence="3" key="1">
    <citation type="journal article" date="2019" name="Int. J. Syst. Evol. Microbiol.">
        <title>The Global Catalogue of Microorganisms (GCM) 10K type strain sequencing project: providing services to taxonomists for standard genome sequencing and annotation.</title>
        <authorList>
            <consortium name="The Broad Institute Genomics Platform"/>
            <consortium name="The Broad Institute Genome Sequencing Center for Infectious Disease"/>
            <person name="Wu L."/>
            <person name="Ma J."/>
        </authorList>
    </citation>
    <scope>NUCLEOTIDE SEQUENCE [LARGE SCALE GENOMIC DNA]</scope>
    <source>
        <strain evidence="3">CCM 8653</strain>
    </source>
</reference>
<evidence type="ECO:0000313" key="2">
    <source>
        <dbReference type="EMBL" id="GGI06211.1"/>
    </source>
</evidence>
<evidence type="ECO:0000256" key="1">
    <source>
        <dbReference type="SAM" id="MobiDB-lite"/>
    </source>
</evidence>
<organism evidence="2 3">
    <name type="scientific">Isoptericola cucumis</name>
    <dbReference type="NCBI Taxonomy" id="1776856"/>
    <lineage>
        <taxon>Bacteria</taxon>
        <taxon>Bacillati</taxon>
        <taxon>Actinomycetota</taxon>
        <taxon>Actinomycetes</taxon>
        <taxon>Micrococcales</taxon>
        <taxon>Promicromonosporaceae</taxon>
        <taxon>Isoptericola</taxon>
    </lineage>
</organism>
<protein>
    <recommendedName>
        <fullName evidence="4">N-acetyltransferase domain-containing protein</fullName>
    </recommendedName>
</protein>
<sequence>MIGSNDPGQTAMLTGPTVGRRVAGAGDLARPVAGAAPPTPRDDGAMADPSTEQTAVVPLDTPALLTSLWHDVLAPSFPPAELVPLDVLLADGSDGRHAALGVVRDGRVVAGIVGSWSPASRVLLVDYLAIAPGGRGGGTGGRLLTEAVRRWGDGLDPALVVAEVEHPAHHEASERHGDPAARLRFYARHGGRVLDLPYFQPGMTGPGSPRVPALLLVALAAQTAGAGADRVPAAPVRAFLTDHLVACEGTLADDGATRRLLAAASRDTVRLVDPADAEAFGTVPAGVLEGAERYAPGSAGSA</sequence>
<dbReference type="Gene3D" id="3.40.630.30">
    <property type="match status" value="1"/>
</dbReference>
<evidence type="ECO:0000313" key="3">
    <source>
        <dbReference type="Proteomes" id="UP000632535"/>
    </source>
</evidence>